<dbReference type="Gene3D" id="3.60.10.10">
    <property type="entry name" value="Endonuclease/exonuclease/phosphatase"/>
    <property type="match status" value="1"/>
</dbReference>
<dbReference type="SUPFAM" id="SSF56219">
    <property type="entry name" value="DNase I-like"/>
    <property type="match status" value="1"/>
</dbReference>
<dbReference type="GO" id="GO:0003824">
    <property type="term" value="F:catalytic activity"/>
    <property type="evidence" value="ECO:0007669"/>
    <property type="project" value="InterPro"/>
</dbReference>
<evidence type="ECO:0000313" key="3">
    <source>
        <dbReference type="Proteomes" id="UP000694548"/>
    </source>
</evidence>
<dbReference type="InterPro" id="IPR000477">
    <property type="entry name" value="RT_dom"/>
</dbReference>
<name>A0A8C6KP85_NOTFU</name>
<proteinExistence type="predicted"/>
<reference evidence="2" key="2">
    <citation type="submission" date="2025-08" db="UniProtKB">
        <authorList>
            <consortium name="Ensembl"/>
        </authorList>
    </citation>
    <scope>IDENTIFICATION</scope>
</reference>
<accession>A0A8C6KP85</accession>
<dbReference type="InterPro" id="IPR043502">
    <property type="entry name" value="DNA/RNA_pol_sf"/>
</dbReference>
<dbReference type="AlphaFoldDB" id="A0A8C6KP85"/>
<dbReference type="GeneTree" id="ENSGT01150000286909"/>
<evidence type="ECO:0000259" key="1">
    <source>
        <dbReference type="PROSITE" id="PS50878"/>
    </source>
</evidence>
<sequence>MKLRSARRGLDAVCGVVGSEGDGGSPEHQLDPVPLNLAASGLVSVVCGGGMIQSRRPAPQRRACGRGVHRQNLLEVICESAEPSPVNPEELTVTASSSVIRFALSNARSIMNKTFILKDFIETNGLEFLCVTESWVPKDETAAFVELLPDDFTYFSVPRPSGRGGGLAVIFKSSIMCRQVYPSSVPTSFELCLCELGCSQKLLVALLYRPPRQNFDFMDDFTELLGELIPKYDQVLLLGDFNIHVCCQDKPLVKDFLNLTDSFNLVQLVDQSTHVSGHILDLVLSLGVGVSNLQVQEAYFSDHRPVLFDVAWTHKRVQQYAPMKRSRMLKDSTAAEFAVVFSMGCAEQDYGAWTTDELVIHFDSACTLALDVVAPVRVKKPKATKEPWLTESTRALKRMCRKAERRWKKDGLQSSLDQVRSLWIGYQKAVKDARRKYFANIISLNSQNARILFKTVDSILNVNEPLAIEYSTESCNNFLDFFVDKVRVTRASIPPLKHAPYADLCVPKALEGFQPLTLAELEDLVVRLKPTGAVTDVLPARLLTEVFSVVGNHVLQIVNSSLISGEVPCPLKQAVVRPLLKKSGLDPTILSNYRPVSTLPFISKIIERAVFNQLTSFLQEREIGEVFQSGFKPFHSTESALLKVLDDILLANDSGDAVVLVLLDLSSAFDTVDHNILVKRLERSVGITGQALQWIRSYLTGRSFCVRLGDCSSDLAELPWGVPQGSILAPLFFSLYLIPLGELFRKHNVSFHLYADDCQVIFPIKRGGLCTIQPLLDCLEDIKQWLAQNFLCFNEHKTEVILFTPPKTPGGAQGLDFATLAPHQKAVVSNLGVKLDADLRFDAQVNSIVRSCFFHLRRIAKIKPFLSHNHLETVIHAFVTCRLDYCNSLYAGLRQAPVARLQAVQNSAARLLTSTRRSEHITPVLRALHWLPVFYRIRFKVLLFVFKALNTGAPKYLSDIIHQHVPVRSLRSADQRLLTAPR</sequence>
<dbReference type="PROSITE" id="PS50878">
    <property type="entry name" value="RT_POL"/>
    <property type="match status" value="1"/>
</dbReference>
<keyword evidence="3" id="KW-1185">Reference proteome</keyword>
<reference evidence="2" key="3">
    <citation type="submission" date="2025-09" db="UniProtKB">
        <authorList>
            <consortium name="Ensembl"/>
        </authorList>
    </citation>
    <scope>IDENTIFICATION</scope>
</reference>
<dbReference type="SUPFAM" id="SSF56672">
    <property type="entry name" value="DNA/RNA polymerases"/>
    <property type="match status" value="1"/>
</dbReference>
<dbReference type="Proteomes" id="UP000694548">
    <property type="component" value="Chromosome sgr02"/>
</dbReference>
<dbReference type="InterPro" id="IPR005135">
    <property type="entry name" value="Endo/exonuclease/phosphatase"/>
</dbReference>
<feature type="domain" description="Reverse transcriptase" evidence="1">
    <location>
        <begin position="560"/>
        <end position="835"/>
    </location>
</feature>
<dbReference type="PANTHER" id="PTHR33332">
    <property type="entry name" value="REVERSE TRANSCRIPTASE DOMAIN-CONTAINING PROTEIN"/>
    <property type="match status" value="1"/>
</dbReference>
<dbReference type="Ensembl" id="ENSNFUT00015008048.1">
    <property type="protein sequence ID" value="ENSNFUP00015007648.1"/>
    <property type="gene ID" value="ENSNFUG00015003766.1"/>
</dbReference>
<evidence type="ECO:0000313" key="2">
    <source>
        <dbReference type="Ensembl" id="ENSNFUP00015007648.1"/>
    </source>
</evidence>
<dbReference type="CDD" id="cd01650">
    <property type="entry name" value="RT_nLTR_like"/>
    <property type="match status" value="1"/>
</dbReference>
<dbReference type="Pfam" id="PF00078">
    <property type="entry name" value="RVT_1"/>
    <property type="match status" value="1"/>
</dbReference>
<dbReference type="Pfam" id="PF14529">
    <property type="entry name" value="Exo_endo_phos_2"/>
    <property type="match status" value="1"/>
</dbReference>
<reference evidence="2" key="1">
    <citation type="submission" date="2014-08" db="EMBL/GenBank/DDBJ databases">
        <authorList>
            <person name="Senf B."/>
            <person name="Petzold A."/>
            <person name="Downie B.R."/>
            <person name="Koch P."/>
            <person name="Platzer M."/>
        </authorList>
    </citation>
    <scope>NUCLEOTIDE SEQUENCE [LARGE SCALE GENOMIC DNA]</scope>
    <source>
        <strain evidence="2">GRZ</strain>
    </source>
</reference>
<protein>
    <recommendedName>
        <fullName evidence="1">Reverse transcriptase domain-containing protein</fullName>
    </recommendedName>
</protein>
<organism evidence="2 3">
    <name type="scientific">Nothobranchius furzeri</name>
    <name type="common">Turquoise killifish</name>
    <dbReference type="NCBI Taxonomy" id="105023"/>
    <lineage>
        <taxon>Eukaryota</taxon>
        <taxon>Metazoa</taxon>
        <taxon>Chordata</taxon>
        <taxon>Craniata</taxon>
        <taxon>Vertebrata</taxon>
        <taxon>Euteleostomi</taxon>
        <taxon>Actinopterygii</taxon>
        <taxon>Neopterygii</taxon>
        <taxon>Teleostei</taxon>
        <taxon>Neoteleostei</taxon>
        <taxon>Acanthomorphata</taxon>
        <taxon>Ovalentaria</taxon>
        <taxon>Atherinomorphae</taxon>
        <taxon>Cyprinodontiformes</taxon>
        <taxon>Nothobranchiidae</taxon>
        <taxon>Nothobranchius</taxon>
    </lineage>
</organism>
<dbReference type="InterPro" id="IPR036691">
    <property type="entry name" value="Endo/exonu/phosph_ase_sf"/>
</dbReference>